<protein>
    <recommendedName>
        <fullName evidence="3">histidine kinase</fullName>
        <ecNumber evidence="3">2.7.13.3</ecNumber>
    </recommendedName>
</protein>
<keyword evidence="8" id="KW-0812">Transmembrane</keyword>
<reference evidence="17 18" key="1">
    <citation type="submission" date="2017-11" db="EMBL/GenBank/DDBJ databases">
        <title>Genome-resolved metagenomics identifies genetic mobility, metabolic interactions, and unexpected diversity in perchlorate-reducing communities.</title>
        <authorList>
            <person name="Barnum T.P."/>
            <person name="Figueroa I.A."/>
            <person name="Carlstrom C.I."/>
            <person name="Lucas L.N."/>
            <person name="Engelbrektson A.L."/>
            <person name="Coates J.D."/>
        </authorList>
    </citation>
    <scope>NUCLEOTIDE SEQUENCE [LARGE SCALE GENOMIC DNA]</scope>
    <source>
        <strain evidence="17">BM301</strain>
    </source>
</reference>
<keyword evidence="10" id="KW-0547">Nucleotide-binding</keyword>
<feature type="coiled-coil region" evidence="14">
    <location>
        <begin position="705"/>
        <end position="732"/>
    </location>
</feature>
<evidence type="ECO:0000256" key="7">
    <source>
        <dbReference type="ARBA" id="ARBA00022679"/>
    </source>
</evidence>
<accession>A0A2N6CX21</accession>
<evidence type="ECO:0000256" key="1">
    <source>
        <dbReference type="ARBA" id="ARBA00000085"/>
    </source>
</evidence>
<keyword evidence="4" id="KW-1003">Cell membrane</keyword>
<dbReference type="FunFam" id="2.10.70.100:FF:000001">
    <property type="entry name" value="Sensory transduction histidine kinase"/>
    <property type="match status" value="1"/>
</dbReference>
<organism evidence="17 18">
    <name type="scientific">Sedimenticola selenatireducens</name>
    <dbReference type="NCBI Taxonomy" id="191960"/>
    <lineage>
        <taxon>Bacteria</taxon>
        <taxon>Pseudomonadati</taxon>
        <taxon>Pseudomonadota</taxon>
        <taxon>Gammaproteobacteria</taxon>
        <taxon>Chromatiales</taxon>
        <taxon>Sedimenticolaceae</taxon>
        <taxon>Sedimenticola</taxon>
    </lineage>
</organism>
<dbReference type="InterPro" id="IPR035965">
    <property type="entry name" value="PAS-like_dom_sf"/>
</dbReference>
<dbReference type="InterPro" id="IPR011495">
    <property type="entry name" value="Sig_transdc_His_kin_sub2_dim/P"/>
</dbReference>
<dbReference type="Pfam" id="PF00989">
    <property type="entry name" value="PAS"/>
    <property type="match status" value="2"/>
</dbReference>
<feature type="domain" description="PAC" evidence="16">
    <location>
        <begin position="291"/>
        <end position="343"/>
    </location>
</feature>
<dbReference type="NCBIfam" id="TIGR00229">
    <property type="entry name" value="sensory_box"/>
    <property type="match status" value="4"/>
</dbReference>
<evidence type="ECO:0000256" key="2">
    <source>
        <dbReference type="ARBA" id="ARBA00004429"/>
    </source>
</evidence>
<evidence type="ECO:0000259" key="16">
    <source>
        <dbReference type="PROSITE" id="PS50113"/>
    </source>
</evidence>
<evidence type="ECO:0000259" key="15">
    <source>
        <dbReference type="PROSITE" id="PS50112"/>
    </source>
</evidence>
<dbReference type="AlphaFoldDB" id="A0A2N6CX21"/>
<dbReference type="SUPFAM" id="SSF55785">
    <property type="entry name" value="PYP-like sensor domain (PAS domain)"/>
    <property type="match status" value="4"/>
</dbReference>
<dbReference type="EMBL" id="PKUN01000010">
    <property type="protein sequence ID" value="PLX61837.1"/>
    <property type="molecule type" value="Genomic_DNA"/>
</dbReference>
<evidence type="ECO:0000256" key="8">
    <source>
        <dbReference type="ARBA" id="ARBA00022692"/>
    </source>
</evidence>
<dbReference type="GO" id="GO:0006355">
    <property type="term" value="P:regulation of DNA-templated transcription"/>
    <property type="evidence" value="ECO:0007669"/>
    <property type="project" value="InterPro"/>
</dbReference>
<dbReference type="Gene3D" id="3.30.450.20">
    <property type="entry name" value="PAS domain"/>
    <property type="match status" value="4"/>
</dbReference>
<evidence type="ECO:0000256" key="9">
    <source>
        <dbReference type="ARBA" id="ARBA00022737"/>
    </source>
</evidence>
<feature type="domain" description="PAS" evidence="15">
    <location>
        <begin position="241"/>
        <end position="288"/>
    </location>
</feature>
<comment type="subcellular location">
    <subcellularLocation>
        <location evidence="2">Cell inner membrane</location>
        <topology evidence="2">Multi-pass membrane protein</topology>
    </subcellularLocation>
</comment>
<dbReference type="STRING" id="1111735.GCA_000428045_03673"/>
<evidence type="ECO:0000256" key="3">
    <source>
        <dbReference type="ARBA" id="ARBA00012438"/>
    </source>
</evidence>
<keyword evidence="12" id="KW-1133">Transmembrane helix</keyword>
<evidence type="ECO:0000256" key="6">
    <source>
        <dbReference type="ARBA" id="ARBA00022553"/>
    </source>
</evidence>
<evidence type="ECO:0000256" key="12">
    <source>
        <dbReference type="ARBA" id="ARBA00022989"/>
    </source>
</evidence>
<evidence type="ECO:0000313" key="18">
    <source>
        <dbReference type="Proteomes" id="UP000235015"/>
    </source>
</evidence>
<comment type="catalytic activity">
    <reaction evidence="1">
        <text>ATP + protein L-histidine = ADP + protein N-phospho-L-histidine.</text>
        <dbReference type="EC" id="2.7.13.3"/>
    </reaction>
</comment>
<dbReference type="CDD" id="cd00130">
    <property type="entry name" value="PAS"/>
    <property type="match status" value="4"/>
</dbReference>
<comment type="caution">
    <text evidence="17">The sequence shown here is derived from an EMBL/GenBank/DDBJ whole genome shotgun (WGS) entry which is preliminary data.</text>
</comment>
<keyword evidence="9" id="KW-0677">Repeat</keyword>
<dbReference type="GO" id="GO:0004673">
    <property type="term" value="F:protein histidine kinase activity"/>
    <property type="evidence" value="ECO:0007669"/>
    <property type="project" value="UniProtKB-EC"/>
</dbReference>
<keyword evidence="13" id="KW-0472">Membrane</keyword>
<dbReference type="InterPro" id="IPR000014">
    <property type="entry name" value="PAS"/>
</dbReference>
<proteinExistence type="predicted"/>
<dbReference type="InterPro" id="IPR013655">
    <property type="entry name" value="PAS_fold_3"/>
</dbReference>
<evidence type="ECO:0000256" key="10">
    <source>
        <dbReference type="ARBA" id="ARBA00022741"/>
    </source>
</evidence>
<dbReference type="SUPFAM" id="SSF55874">
    <property type="entry name" value="ATPase domain of HSP90 chaperone/DNA topoisomerase II/histidine kinase"/>
    <property type="match status" value="1"/>
</dbReference>
<dbReference type="Pfam" id="PF13426">
    <property type="entry name" value="PAS_9"/>
    <property type="match status" value="1"/>
</dbReference>
<evidence type="ECO:0000313" key="17">
    <source>
        <dbReference type="EMBL" id="PLX61837.1"/>
    </source>
</evidence>
<keyword evidence="11" id="KW-0418">Kinase</keyword>
<dbReference type="GO" id="GO:0005886">
    <property type="term" value="C:plasma membrane"/>
    <property type="evidence" value="ECO:0007669"/>
    <property type="project" value="UniProtKB-SubCell"/>
</dbReference>
<dbReference type="Gene3D" id="2.10.70.100">
    <property type="match status" value="1"/>
</dbReference>
<evidence type="ECO:0000256" key="5">
    <source>
        <dbReference type="ARBA" id="ARBA00022519"/>
    </source>
</evidence>
<dbReference type="EC" id="2.7.13.3" evidence="3"/>
<dbReference type="PROSITE" id="PS50113">
    <property type="entry name" value="PAC"/>
    <property type="match status" value="3"/>
</dbReference>
<keyword evidence="14" id="KW-0175">Coiled coil</keyword>
<gene>
    <name evidence="17" type="ORF">C0630_09925</name>
</gene>
<evidence type="ECO:0000256" key="14">
    <source>
        <dbReference type="SAM" id="Coils"/>
    </source>
</evidence>
<dbReference type="SMART" id="SM00091">
    <property type="entry name" value="PAS"/>
    <property type="match status" value="4"/>
</dbReference>
<dbReference type="Pfam" id="PF07568">
    <property type="entry name" value="HisKA_2"/>
    <property type="match status" value="1"/>
</dbReference>
<evidence type="ECO:0000256" key="4">
    <source>
        <dbReference type="ARBA" id="ARBA00022475"/>
    </source>
</evidence>
<feature type="domain" description="PAC" evidence="16">
    <location>
        <begin position="410"/>
        <end position="470"/>
    </location>
</feature>
<dbReference type="PROSITE" id="PS50112">
    <property type="entry name" value="PAS"/>
    <property type="match status" value="4"/>
</dbReference>
<dbReference type="InterPro" id="IPR036890">
    <property type="entry name" value="HATPase_C_sf"/>
</dbReference>
<feature type="domain" description="PAS" evidence="15">
    <location>
        <begin position="598"/>
        <end position="668"/>
    </location>
</feature>
<dbReference type="InterPro" id="IPR052162">
    <property type="entry name" value="Sensor_kinase/Photoreceptor"/>
</dbReference>
<keyword evidence="7" id="KW-0808">Transferase</keyword>
<dbReference type="Pfam" id="PF08447">
    <property type="entry name" value="PAS_3"/>
    <property type="match status" value="1"/>
</dbReference>
<dbReference type="InterPro" id="IPR000700">
    <property type="entry name" value="PAS-assoc_C"/>
</dbReference>
<evidence type="ECO:0000256" key="11">
    <source>
        <dbReference type="ARBA" id="ARBA00022777"/>
    </source>
</evidence>
<dbReference type="SMART" id="SM00086">
    <property type="entry name" value="PAC"/>
    <property type="match status" value="4"/>
</dbReference>
<feature type="domain" description="PAS" evidence="15">
    <location>
        <begin position="471"/>
        <end position="541"/>
    </location>
</feature>
<feature type="domain" description="PAS" evidence="15">
    <location>
        <begin position="344"/>
        <end position="389"/>
    </location>
</feature>
<dbReference type="SUPFAM" id="SSF55781">
    <property type="entry name" value="GAF domain-like"/>
    <property type="match status" value="1"/>
</dbReference>
<dbReference type="PANTHER" id="PTHR43304:SF1">
    <property type="entry name" value="PAC DOMAIN-CONTAINING PROTEIN"/>
    <property type="match status" value="1"/>
</dbReference>
<dbReference type="SMART" id="SM00065">
    <property type="entry name" value="GAF"/>
    <property type="match status" value="1"/>
</dbReference>
<evidence type="ECO:0000256" key="13">
    <source>
        <dbReference type="ARBA" id="ARBA00023136"/>
    </source>
</evidence>
<dbReference type="InterPro" id="IPR003018">
    <property type="entry name" value="GAF"/>
</dbReference>
<dbReference type="PANTHER" id="PTHR43304">
    <property type="entry name" value="PHYTOCHROME-LIKE PROTEIN CPH1"/>
    <property type="match status" value="1"/>
</dbReference>
<dbReference type="Pfam" id="PF13185">
    <property type="entry name" value="GAF_2"/>
    <property type="match status" value="1"/>
</dbReference>
<keyword evidence="5" id="KW-0997">Cell inner membrane</keyword>
<sequence length="945" mass="106193">MKSVCIFFTLQRIYHKAPTTFRQDQSYAGDQVNSRVTTDDLPDRLRILTQATQQLHAGIESDEVLRLLVQFAVELSVADAGAAGLHQDGEICFKAILNDNNWQTVDRCFSHGEGIAGWLLEQTELFICPGCQDDPRAAWQKQQVPGVRSLVAVPIMGGREGRLLGCLELYNKQSDTGFSAQAIALLQALVASAAGALENLRRLEAHVDKQRDMESCLDRFMRSQQFSDIGTWDWNIQTGELYWSERIGPLFGYPPGALETSYENFLSAVHPDDRQTVIDAVNACIERSEPYEVEHRVVWPDGTVRWVLERGDVRRDAAGVPLRMLGVVKDVTRRKRAEASLREQRDFAEVVIETAQSIVLVLDTSGRIVLFNPYLEEISGYSLEEVKGQDWFKCFLPLSKAIKFSELYQEGIENILLRGKVGPIFTKSGEFREIEWYYKTLKDQQGKVIGLLATGQDITHRRETEDALRESEARFRGLVESTSDWIWEVDQQGLYTYVSPQVESMLGYSPDSLIGKSPFDLMPPAERNRLRTEFFSLVKHQQPISRLVNTNIDVSGKEVILETSGVPFYDSYGRFLGYRGIDRDISDRIAAERALKVQTLRNRLILENSHDGLVILNLDGSIREVNDAYCRMLGYDRNVLVGKRLSDLKVPGYAPEVAARIKRIMEYGYDHFESSHRCRDGRVIDLDISATLAKIGDDQFIFSFVRDITERRLKEQKRLKEVQAQRDTLVKEVHHRIKNHLQGIINLLRNHIQDKPELGEAMESAISQVESIALVHGLQSRLSQGMVELADLLKMICKAVGHPTSAWIQLEIDCPGTDIVIRPNDAVPLALIINELLQNAVKHGGPTGTSSSAITARLLTEDENVILLVSNPSAVALPVNFNLQEGLGLGTGLTLARDLLPHQGAELSLTCKEGRVIARLILQTPVISLEGKRLAQDFSVPNRLM</sequence>
<name>A0A2N6CX21_9GAMM</name>
<keyword evidence="6" id="KW-0597">Phosphoprotein</keyword>
<dbReference type="GO" id="GO:0000166">
    <property type="term" value="F:nucleotide binding"/>
    <property type="evidence" value="ECO:0007669"/>
    <property type="project" value="UniProtKB-KW"/>
</dbReference>
<feature type="domain" description="PAC" evidence="16">
    <location>
        <begin position="541"/>
        <end position="597"/>
    </location>
</feature>
<dbReference type="Gene3D" id="3.30.450.40">
    <property type="match status" value="1"/>
</dbReference>
<dbReference type="InterPro" id="IPR029016">
    <property type="entry name" value="GAF-like_dom_sf"/>
</dbReference>
<dbReference type="InterPro" id="IPR013767">
    <property type="entry name" value="PAS_fold"/>
</dbReference>
<dbReference type="InterPro" id="IPR001610">
    <property type="entry name" value="PAC"/>
</dbReference>
<dbReference type="Gene3D" id="3.30.565.10">
    <property type="entry name" value="Histidine kinase-like ATPase, C-terminal domain"/>
    <property type="match status" value="1"/>
</dbReference>
<dbReference type="Proteomes" id="UP000235015">
    <property type="component" value="Unassembled WGS sequence"/>
</dbReference>